<feature type="compositionally biased region" description="Polar residues" evidence="6">
    <location>
        <begin position="765"/>
        <end position="777"/>
    </location>
</feature>
<feature type="region of interest" description="Disordered" evidence="6">
    <location>
        <begin position="684"/>
        <end position="719"/>
    </location>
</feature>
<evidence type="ECO:0000256" key="3">
    <source>
        <dbReference type="ARBA" id="ARBA00022740"/>
    </source>
</evidence>
<organism evidence="7 8">
    <name type="scientific">Polyplax serrata</name>
    <name type="common">Common mouse louse</name>
    <dbReference type="NCBI Taxonomy" id="468196"/>
    <lineage>
        <taxon>Eukaryota</taxon>
        <taxon>Metazoa</taxon>
        <taxon>Ecdysozoa</taxon>
        <taxon>Arthropoda</taxon>
        <taxon>Hexapoda</taxon>
        <taxon>Insecta</taxon>
        <taxon>Pterygota</taxon>
        <taxon>Neoptera</taxon>
        <taxon>Paraneoptera</taxon>
        <taxon>Psocodea</taxon>
        <taxon>Troctomorpha</taxon>
        <taxon>Phthiraptera</taxon>
        <taxon>Anoplura</taxon>
        <taxon>Polyplacidae</taxon>
        <taxon>Polyplax</taxon>
    </lineage>
</organism>
<feature type="compositionally biased region" description="Basic and acidic residues" evidence="6">
    <location>
        <begin position="536"/>
        <end position="549"/>
    </location>
</feature>
<comment type="subcellular location">
    <subcellularLocation>
        <location evidence="1">Cell projection</location>
        <location evidence="1">Stereocilium</location>
    </subcellularLocation>
</comment>
<proteinExistence type="predicted"/>
<dbReference type="Proteomes" id="UP001359485">
    <property type="component" value="Unassembled WGS sequence"/>
</dbReference>
<evidence type="ECO:0000256" key="6">
    <source>
        <dbReference type="SAM" id="MobiDB-lite"/>
    </source>
</evidence>
<name>A0ABR1AD90_POLSC</name>
<feature type="region of interest" description="Disordered" evidence="6">
    <location>
        <begin position="536"/>
        <end position="601"/>
    </location>
</feature>
<feature type="region of interest" description="Disordered" evidence="6">
    <location>
        <begin position="614"/>
        <end position="634"/>
    </location>
</feature>
<accession>A0ABR1AD90</accession>
<dbReference type="PANTHER" id="PTHR24153:SF8">
    <property type="entry name" value="FORKED, ISOFORM F"/>
    <property type="match status" value="1"/>
</dbReference>
<feature type="compositionally biased region" description="Basic and acidic residues" evidence="6">
    <location>
        <begin position="440"/>
        <end position="467"/>
    </location>
</feature>
<feature type="compositionally biased region" description="Basic and acidic residues" evidence="6">
    <location>
        <begin position="707"/>
        <end position="719"/>
    </location>
</feature>
<feature type="region of interest" description="Disordered" evidence="6">
    <location>
        <begin position="756"/>
        <end position="811"/>
    </location>
</feature>
<reference evidence="7 8" key="1">
    <citation type="submission" date="2023-09" db="EMBL/GenBank/DDBJ databases">
        <title>Genomes of two closely related lineages of the louse Polyplax serrata with different host specificities.</title>
        <authorList>
            <person name="Martinu J."/>
            <person name="Tarabai H."/>
            <person name="Stefka J."/>
            <person name="Hypsa V."/>
        </authorList>
    </citation>
    <scope>NUCLEOTIDE SEQUENCE [LARGE SCALE GENOMIC DNA]</scope>
    <source>
        <strain evidence="7">98ZLc_SE</strain>
    </source>
</reference>
<dbReference type="PROSITE" id="PS50088">
    <property type="entry name" value="ANK_REPEAT"/>
    <property type="match status" value="3"/>
</dbReference>
<feature type="compositionally biased region" description="Low complexity" evidence="6">
    <location>
        <begin position="328"/>
        <end position="341"/>
    </location>
</feature>
<comment type="caution">
    <text evidence="7">The sequence shown here is derived from an EMBL/GenBank/DDBJ whole genome shotgun (WGS) entry which is preliminary data.</text>
</comment>
<feature type="repeat" description="ANK" evidence="5">
    <location>
        <begin position="35"/>
        <end position="68"/>
    </location>
</feature>
<feature type="repeat" description="ANK" evidence="5">
    <location>
        <begin position="69"/>
        <end position="102"/>
    </location>
</feature>
<dbReference type="InterPro" id="IPR036770">
    <property type="entry name" value="Ankyrin_rpt-contain_sf"/>
</dbReference>
<feature type="compositionally biased region" description="Basic and acidic residues" evidence="6">
    <location>
        <begin position="290"/>
        <end position="312"/>
    </location>
</feature>
<dbReference type="InterPro" id="IPR002110">
    <property type="entry name" value="Ankyrin_rpt"/>
</dbReference>
<dbReference type="SMART" id="SM00248">
    <property type="entry name" value="ANK"/>
    <property type="match status" value="4"/>
</dbReference>
<feature type="compositionally biased region" description="Basic and acidic residues" evidence="6">
    <location>
        <begin position="778"/>
        <end position="794"/>
    </location>
</feature>
<dbReference type="EMBL" id="JAWJWF010000053">
    <property type="protein sequence ID" value="KAK6616974.1"/>
    <property type="molecule type" value="Genomic_DNA"/>
</dbReference>
<dbReference type="Gene3D" id="1.25.40.20">
    <property type="entry name" value="Ankyrin repeat-containing domain"/>
    <property type="match status" value="1"/>
</dbReference>
<feature type="repeat" description="ANK" evidence="5">
    <location>
        <begin position="103"/>
        <end position="135"/>
    </location>
</feature>
<evidence type="ECO:0000313" key="7">
    <source>
        <dbReference type="EMBL" id="KAK6616974.1"/>
    </source>
</evidence>
<feature type="compositionally biased region" description="Polar residues" evidence="6">
    <location>
        <begin position="422"/>
        <end position="439"/>
    </location>
</feature>
<feature type="compositionally biased region" description="Polar residues" evidence="6">
    <location>
        <begin position="616"/>
        <end position="634"/>
    </location>
</feature>
<evidence type="ECO:0000256" key="1">
    <source>
        <dbReference type="ARBA" id="ARBA00004645"/>
    </source>
</evidence>
<dbReference type="PROSITE" id="PS50297">
    <property type="entry name" value="ANK_REP_REGION"/>
    <property type="match status" value="2"/>
</dbReference>
<keyword evidence="3" id="KW-1009">Hearing</keyword>
<evidence type="ECO:0000256" key="2">
    <source>
        <dbReference type="ARBA" id="ARBA00022737"/>
    </source>
</evidence>
<dbReference type="Pfam" id="PF00023">
    <property type="entry name" value="Ank"/>
    <property type="match status" value="1"/>
</dbReference>
<feature type="compositionally biased region" description="Polar residues" evidence="6">
    <location>
        <begin position="273"/>
        <end position="289"/>
    </location>
</feature>
<sequence length="824" mass="91367">MLTMLTQKNKSSATPWWSNIRKRQCVRRANTQMDNDVTPVYLAAQEGHLEVLKYLVLEAGGSLYVRAKDGMAPVHAAAQMGCLTCLKWMIQDQGVDPNLRDIDGATPLHFAASRGHVDTVRWLLRHGGRLTLDKYGKSPINDAAENQQVECLNILVQHGTIPDYHEDNEKGRIIGCTCRKGDLHQKCSYSDCVNLSCSRAPFYLHSPTRSDCPTHDGLYINQMSHTHETSHGESFFLHNPREVVYNRVKDLFDGVVRNEATSENGMIVKVEVHSSSSGAGSEENLSSSDMSERSDEQEHDYEDIYHLREVNVEGKNGSRSRSRDSGSHSRSGSVSSTNSGGIVVKLTVQDQPSMTPSTESGVSSASPSDIGHSEEEADKLKIPVRFPHQSQTAGGRQLKRTASEPPVTCPPPPPPPLPIIEKNSTMSRRCSTIESSSESTVKDARRPVDSSDNVVKDQEEGGAKSNEDIVDFDGSGTAIPTLVNRQLVLPSFIPPKFSVTGENCLIKPSEYLKSIGGSRTIPFLDATGIGEKQFTKCSDDKSSALEESKLYGSNNGPPPPPLPSAHEKESQEPNVTTPKQQEGDLPKMKKPQQPLSAISIQDLHSVQLKKTIVHKTMSTPAKSPASGSEPFQSQKQDLIAELKLSKDIEGVRKMKVERLKSEVKQEKELVSEISKQLTANNLLEKIPERDATGNPIPPWKRQMLAKKAAEKARKDLEEQMKREAEEKRIQSIPAWKRQLLAKKEENELRSVVLQPKVEDKKTPQMLVSITDGENCTNDVHEENNKENSRPTEKENEPEDETSSTQIIPWRAQLRKTNSKLSLLD</sequence>
<evidence type="ECO:0008006" key="9">
    <source>
        <dbReference type="Google" id="ProtNLM"/>
    </source>
</evidence>
<feature type="compositionally biased region" description="Polar residues" evidence="6">
    <location>
        <begin position="348"/>
        <end position="367"/>
    </location>
</feature>
<evidence type="ECO:0000256" key="4">
    <source>
        <dbReference type="ARBA" id="ARBA00023043"/>
    </source>
</evidence>
<feature type="region of interest" description="Disordered" evidence="6">
    <location>
        <begin position="272"/>
        <end position="468"/>
    </location>
</feature>
<evidence type="ECO:0000256" key="5">
    <source>
        <dbReference type="PROSITE-ProRule" id="PRU00023"/>
    </source>
</evidence>
<feature type="compositionally biased region" description="Pro residues" evidence="6">
    <location>
        <begin position="407"/>
        <end position="418"/>
    </location>
</feature>
<evidence type="ECO:0000313" key="8">
    <source>
        <dbReference type="Proteomes" id="UP001359485"/>
    </source>
</evidence>
<protein>
    <recommendedName>
        <fullName evidence="9">Espin</fullName>
    </recommendedName>
</protein>
<keyword evidence="2" id="KW-0677">Repeat</keyword>
<dbReference type="InterPro" id="IPR052420">
    <property type="entry name" value="Espin/Espin-like"/>
</dbReference>
<dbReference type="SUPFAM" id="SSF48403">
    <property type="entry name" value="Ankyrin repeat"/>
    <property type="match status" value="1"/>
</dbReference>
<keyword evidence="4 5" id="KW-0040">ANK repeat</keyword>
<dbReference type="Pfam" id="PF12796">
    <property type="entry name" value="Ank_2"/>
    <property type="match status" value="1"/>
</dbReference>
<dbReference type="PANTHER" id="PTHR24153">
    <property type="entry name" value="ESPIN"/>
    <property type="match status" value="1"/>
</dbReference>
<keyword evidence="8" id="KW-1185">Reference proteome</keyword>
<feature type="compositionally biased region" description="Basic and acidic residues" evidence="6">
    <location>
        <begin position="371"/>
        <end position="381"/>
    </location>
</feature>
<gene>
    <name evidence="7" type="ORF">RUM44_005331</name>
</gene>